<keyword evidence="3" id="KW-0496">Mitochondrion</keyword>
<dbReference type="GO" id="GO:0005739">
    <property type="term" value="C:mitochondrion"/>
    <property type="evidence" value="ECO:0007669"/>
    <property type="project" value="UniProtKB-SubCell"/>
</dbReference>
<sequence>MPQPSPPPGSLPPTRQARAKCWAARDAYFQCLDSHSLWLQGLKPSSYSEVVSIDPTKPNIIAENDKTVGKEQRRELYACRKEKDGFDRDCLASWVSHFSMLRVKDLQTNFVKKKVEDGEKERQVSDTAFWDKVSAKPNTSA</sequence>
<accession>A0AAD5S5V5</accession>
<proteinExistence type="inferred from homology"/>
<keyword evidence="6" id="KW-1185">Reference proteome</keyword>
<evidence type="ECO:0000313" key="6">
    <source>
        <dbReference type="Proteomes" id="UP001212841"/>
    </source>
</evidence>
<feature type="non-terminal residue" evidence="5">
    <location>
        <position position="141"/>
    </location>
</feature>
<evidence type="ECO:0000256" key="2">
    <source>
        <dbReference type="ARBA" id="ARBA00006425"/>
    </source>
</evidence>
<dbReference type="Proteomes" id="UP001212841">
    <property type="component" value="Unassembled WGS sequence"/>
</dbReference>
<dbReference type="InterPro" id="IPR036549">
    <property type="entry name" value="CX6/COA6-like_sf"/>
</dbReference>
<dbReference type="PANTHER" id="PTHR47677">
    <property type="entry name" value="CYTOCHROME C OXIDASE ASSEMBLY FACTOR 6"/>
    <property type="match status" value="1"/>
</dbReference>
<keyword evidence="4" id="KW-1015">Disulfide bond</keyword>
<evidence type="ECO:0000256" key="1">
    <source>
        <dbReference type="ARBA" id="ARBA00004173"/>
    </source>
</evidence>
<evidence type="ECO:0000256" key="3">
    <source>
        <dbReference type="ARBA" id="ARBA00023128"/>
    </source>
</evidence>
<dbReference type="EMBL" id="JADGJD010001026">
    <property type="protein sequence ID" value="KAJ3047110.1"/>
    <property type="molecule type" value="Genomic_DNA"/>
</dbReference>
<reference evidence="5" key="1">
    <citation type="submission" date="2020-05" db="EMBL/GenBank/DDBJ databases">
        <title>Phylogenomic resolution of chytrid fungi.</title>
        <authorList>
            <person name="Stajich J.E."/>
            <person name="Amses K."/>
            <person name="Simmons R."/>
            <person name="Seto K."/>
            <person name="Myers J."/>
            <person name="Bonds A."/>
            <person name="Quandt C.A."/>
            <person name="Barry K."/>
            <person name="Liu P."/>
            <person name="Grigoriev I."/>
            <person name="Longcore J.E."/>
            <person name="James T.Y."/>
        </authorList>
    </citation>
    <scope>NUCLEOTIDE SEQUENCE</scope>
    <source>
        <strain evidence="5">JEL0318</strain>
    </source>
</reference>
<dbReference type="Gene3D" id="1.10.10.140">
    <property type="entry name" value="Cytochrome c oxidase, subunit VIb"/>
    <property type="match status" value="1"/>
</dbReference>
<dbReference type="InterPro" id="IPR048281">
    <property type="entry name" value="COA6_fun"/>
</dbReference>
<evidence type="ECO:0000313" key="5">
    <source>
        <dbReference type="EMBL" id="KAJ3047110.1"/>
    </source>
</evidence>
<name>A0AAD5S5V5_9FUNG</name>
<evidence type="ECO:0000256" key="4">
    <source>
        <dbReference type="ARBA" id="ARBA00023157"/>
    </source>
</evidence>
<dbReference type="AlphaFoldDB" id="A0AAD5S5V5"/>
<comment type="similarity">
    <text evidence="2">Belongs to the cytochrome c oxidase subunit 6B family.</text>
</comment>
<dbReference type="PANTHER" id="PTHR47677:SF1">
    <property type="entry name" value="CYTOCHROME C OXIDASE ASSEMBLY FACTOR 6"/>
    <property type="match status" value="1"/>
</dbReference>
<dbReference type="Pfam" id="PF02297">
    <property type="entry name" value="COX6B"/>
    <property type="match status" value="1"/>
</dbReference>
<gene>
    <name evidence="5" type="ORF">HK097_000231</name>
</gene>
<evidence type="ECO:0008006" key="7">
    <source>
        <dbReference type="Google" id="ProtNLM"/>
    </source>
</evidence>
<comment type="subcellular location">
    <subcellularLocation>
        <location evidence="1">Mitochondrion</location>
    </subcellularLocation>
</comment>
<comment type="caution">
    <text evidence="5">The sequence shown here is derived from an EMBL/GenBank/DDBJ whole genome shotgun (WGS) entry which is preliminary data.</text>
</comment>
<dbReference type="InterPro" id="IPR048280">
    <property type="entry name" value="COX6B-like"/>
</dbReference>
<organism evidence="5 6">
    <name type="scientific">Rhizophlyctis rosea</name>
    <dbReference type="NCBI Taxonomy" id="64517"/>
    <lineage>
        <taxon>Eukaryota</taxon>
        <taxon>Fungi</taxon>
        <taxon>Fungi incertae sedis</taxon>
        <taxon>Chytridiomycota</taxon>
        <taxon>Chytridiomycota incertae sedis</taxon>
        <taxon>Chytridiomycetes</taxon>
        <taxon>Rhizophlyctidales</taxon>
        <taxon>Rhizophlyctidaceae</taxon>
        <taxon>Rhizophlyctis</taxon>
    </lineage>
</organism>
<protein>
    <recommendedName>
        <fullName evidence="7">Cytochrome c oxidase assembly factor 6</fullName>
    </recommendedName>
</protein>